<dbReference type="InterPro" id="IPR029063">
    <property type="entry name" value="SAM-dependent_MTases_sf"/>
</dbReference>
<evidence type="ECO:0000313" key="2">
    <source>
        <dbReference type="EMBL" id="PZD70421.1"/>
    </source>
</evidence>
<keyword evidence="2" id="KW-0489">Methyltransferase</keyword>
<sequence length="288" mass="31554">MAQSLELDAYKQGVADFYDRRSQGYDEGEWRVQVCHRLLAYSPVSIGESVLDIGTGTGCVAIASAKTVGTQGHVTGVDISPRMLKQAHRKVTALGLNNVTFQLADAETLDDPAHQFDHVLCANTFPWMKNKAATLRLWHRFLKPGGRIAVHTPADTAYVGAVVLRRVLARHGLALEASNRMGSIDQCRTLFENAGFEAVELKTEQHGSFTTLDKARATWESVVVNPSVTSPQVANDGLSTLSQPQLARIKAEFATELETLQTEQGVWDDLTTLYILGRKPVYTEIASS</sequence>
<dbReference type="OrthoDB" id="528779at2"/>
<reference evidence="2 3" key="1">
    <citation type="journal article" date="2018" name="Sci. Rep.">
        <title>A novel species of the marine cyanobacterium Acaryochloris with a unique pigment content and lifestyle.</title>
        <authorList>
            <person name="Partensky F."/>
            <person name="Six C."/>
            <person name="Ratin M."/>
            <person name="Garczarek L."/>
            <person name="Vaulot D."/>
            <person name="Probert I."/>
            <person name="Calteau A."/>
            <person name="Gourvil P."/>
            <person name="Marie D."/>
            <person name="Grebert T."/>
            <person name="Bouchier C."/>
            <person name="Le Panse S."/>
            <person name="Gachenot M."/>
            <person name="Rodriguez F."/>
            <person name="Garrido J.L."/>
        </authorList>
    </citation>
    <scope>NUCLEOTIDE SEQUENCE [LARGE SCALE GENOMIC DNA]</scope>
    <source>
        <strain evidence="2 3">RCC1774</strain>
    </source>
</reference>
<accession>A0A2W1JMB6</accession>
<dbReference type="GO" id="GO:0008168">
    <property type="term" value="F:methyltransferase activity"/>
    <property type="evidence" value="ECO:0007669"/>
    <property type="project" value="UniProtKB-KW"/>
</dbReference>
<keyword evidence="3" id="KW-1185">Reference proteome</keyword>
<dbReference type="PROSITE" id="PS51608">
    <property type="entry name" value="SAM_MT_UBIE"/>
    <property type="match status" value="1"/>
</dbReference>
<dbReference type="EC" id="2.1.1.288" evidence="2"/>
<evidence type="ECO:0000313" key="3">
    <source>
        <dbReference type="Proteomes" id="UP000248857"/>
    </source>
</evidence>
<feature type="domain" description="Methyltransferase" evidence="1">
    <location>
        <begin position="47"/>
        <end position="154"/>
    </location>
</feature>
<keyword evidence="2" id="KW-0808">Transferase</keyword>
<dbReference type="InterPro" id="IPR025714">
    <property type="entry name" value="Methyltranfer_dom"/>
</dbReference>
<dbReference type="AlphaFoldDB" id="A0A2W1JMB6"/>
<dbReference type="SUPFAM" id="SSF53335">
    <property type="entry name" value="S-adenosyl-L-methionine-dependent methyltransferases"/>
    <property type="match status" value="1"/>
</dbReference>
<dbReference type="RefSeq" id="WP_110989033.1">
    <property type="nucleotide sequence ID" value="NZ_CAWNWM010000038.1"/>
</dbReference>
<dbReference type="PANTHER" id="PTHR43861">
    <property type="entry name" value="TRANS-ACONITATE 2-METHYLTRANSFERASE-RELATED"/>
    <property type="match status" value="1"/>
</dbReference>
<dbReference type="CDD" id="cd02440">
    <property type="entry name" value="AdoMet_MTases"/>
    <property type="match status" value="1"/>
</dbReference>
<dbReference type="Pfam" id="PF13847">
    <property type="entry name" value="Methyltransf_31"/>
    <property type="match status" value="1"/>
</dbReference>
<dbReference type="InterPro" id="IPR004033">
    <property type="entry name" value="UbiE/COQ5_MeTrFase"/>
</dbReference>
<evidence type="ECO:0000259" key="1">
    <source>
        <dbReference type="Pfam" id="PF13847"/>
    </source>
</evidence>
<name>A0A2W1JMB6_9CYAN</name>
<comment type="caution">
    <text evidence="2">The sequence shown here is derived from an EMBL/GenBank/DDBJ whole genome shotgun (WGS) entry which is preliminary data.</text>
</comment>
<proteinExistence type="predicted"/>
<dbReference type="GO" id="GO:0032259">
    <property type="term" value="P:methylation"/>
    <property type="evidence" value="ECO:0007669"/>
    <property type="project" value="UniProtKB-KW"/>
</dbReference>
<dbReference type="Proteomes" id="UP000248857">
    <property type="component" value="Unassembled WGS sequence"/>
</dbReference>
<dbReference type="EMBL" id="PQWO01000038">
    <property type="protein sequence ID" value="PZD70421.1"/>
    <property type="molecule type" value="Genomic_DNA"/>
</dbReference>
<organism evidence="2 3">
    <name type="scientific">Acaryochloris thomasi RCC1774</name>
    <dbReference type="NCBI Taxonomy" id="1764569"/>
    <lineage>
        <taxon>Bacteria</taxon>
        <taxon>Bacillati</taxon>
        <taxon>Cyanobacteriota</taxon>
        <taxon>Cyanophyceae</taxon>
        <taxon>Acaryochloridales</taxon>
        <taxon>Acaryochloridaceae</taxon>
        <taxon>Acaryochloris</taxon>
        <taxon>Acaryochloris thomasi</taxon>
    </lineage>
</organism>
<gene>
    <name evidence="2" type="primary">dauC</name>
    <name evidence="2" type="ORF">C1752_12974</name>
</gene>
<dbReference type="Gene3D" id="3.40.50.150">
    <property type="entry name" value="Vaccinia Virus protein VP39"/>
    <property type="match status" value="1"/>
</dbReference>
<protein>
    <submittedName>
        <fullName evidence="2">Aklanonic acid methyltransferase DauC</fullName>
        <ecNumber evidence="2">2.1.1.288</ecNumber>
    </submittedName>
</protein>
<dbReference type="PANTHER" id="PTHR43861:SF1">
    <property type="entry name" value="TRANS-ACONITATE 2-METHYLTRANSFERASE"/>
    <property type="match status" value="1"/>
</dbReference>